<dbReference type="EMBL" id="CAJOBF010003064">
    <property type="protein sequence ID" value="CAF4072045.1"/>
    <property type="molecule type" value="Genomic_DNA"/>
</dbReference>
<organism evidence="2 3">
    <name type="scientific">Rotaria magnacalcarata</name>
    <dbReference type="NCBI Taxonomy" id="392030"/>
    <lineage>
        <taxon>Eukaryota</taxon>
        <taxon>Metazoa</taxon>
        <taxon>Spiralia</taxon>
        <taxon>Gnathifera</taxon>
        <taxon>Rotifera</taxon>
        <taxon>Eurotatoria</taxon>
        <taxon>Bdelloidea</taxon>
        <taxon>Philodinida</taxon>
        <taxon>Philodinidae</taxon>
        <taxon>Rotaria</taxon>
    </lineage>
</organism>
<name>A0A819T338_9BILA</name>
<dbReference type="EMBL" id="CAJNRG010013578">
    <property type="protein sequence ID" value="CAF2149880.1"/>
    <property type="molecule type" value="Genomic_DNA"/>
</dbReference>
<accession>A0A819T338</accession>
<sequence length="129" mass="15103">MATNTTSKLFIRLSNPTQEQLNKVDFDYPLQCVFRRLQFDSTGHHLIFVDDRKINLQQNSLIGGLNIHLTELSHNIMRYRLEVQLTDGQQQKFKSIKPITLGCKGLLDNKPEHLNTLFMEKYEKNKDKN</sequence>
<evidence type="ECO:0000313" key="1">
    <source>
        <dbReference type="EMBL" id="CAF2149880.1"/>
    </source>
</evidence>
<dbReference type="Proteomes" id="UP000663887">
    <property type="component" value="Unassembled WGS sequence"/>
</dbReference>
<gene>
    <name evidence="2" type="ORF">UXM345_LOCUS20504</name>
    <name evidence="1" type="ORF">XDN619_LOCUS28450</name>
</gene>
<protein>
    <submittedName>
        <fullName evidence="2">Uncharacterized protein</fullName>
    </submittedName>
</protein>
<proteinExistence type="predicted"/>
<dbReference type="Proteomes" id="UP000663842">
    <property type="component" value="Unassembled WGS sequence"/>
</dbReference>
<evidence type="ECO:0000313" key="2">
    <source>
        <dbReference type="EMBL" id="CAF4072045.1"/>
    </source>
</evidence>
<comment type="caution">
    <text evidence="2">The sequence shown here is derived from an EMBL/GenBank/DDBJ whole genome shotgun (WGS) entry which is preliminary data.</text>
</comment>
<reference evidence="2" key="1">
    <citation type="submission" date="2021-02" db="EMBL/GenBank/DDBJ databases">
        <authorList>
            <person name="Nowell W R."/>
        </authorList>
    </citation>
    <scope>NUCLEOTIDE SEQUENCE</scope>
</reference>
<evidence type="ECO:0000313" key="3">
    <source>
        <dbReference type="Proteomes" id="UP000663842"/>
    </source>
</evidence>
<dbReference type="AlphaFoldDB" id="A0A819T338"/>